<comment type="caution">
    <text evidence="1">The sequence shown here is derived from an EMBL/GenBank/DDBJ whole genome shotgun (WGS) entry which is preliminary data.</text>
</comment>
<organism evidence="1 2">
    <name type="scientific">Gossypium australe</name>
    <dbReference type="NCBI Taxonomy" id="47621"/>
    <lineage>
        <taxon>Eukaryota</taxon>
        <taxon>Viridiplantae</taxon>
        <taxon>Streptophyta</taxon>
        <taxon>Embryophyta</taxon>
        <taxon>Tracheophyta</taxon>
        <taxon>Spermatophyta</taxon>
        <taxon>Magnoliopsida</taxon>
        <taxon>eudicotyledons</taxon>
        <taxon>Gunneridae</taxon>
        <taxon>Pentapetalae</taxon>
        <taxon>rosids</taxon>
        <taxon>malvids</taxon>
        <taxon>Malvales</taxon>
        <taxon>Malvaceae</taxon>
        <taxon>Malvoideae</taxon>
        <taxon>Gossypium</taxon>
    </lineage>
</organism>
<name>A0A5B6UXT4_9ROSI</name>
<keyword evidence="2" id="KW-1185">Reference proteome</keyword>
<dbReference type="AlphaFoldDB" id="A0A5B6UXT4"/>
<sequence>MMKPTEYIAKGNEHKVCKLLRSIYGLKGWKGGLAHSICYAILLIGNDVGTLSSVKLWLTQQFSMKDLKEANFVLSI</sequence>
<gene>
    <name evidence="1" type="ORF">EPI10_028006</name>
</gene>
<dbReference type="EMBL" id="SMMG02000009">
    <property type="protein sequence ID" value="KAA3461434.1"/>
    <property type="molecule type" value="Genomic_DNA"/>
</dbReference>
<evidence type="ECO:0000313" key="2">
    <source>
        <dbReference type="Proteomes" id="UP000325315"/>
    </source>
</evidence>
<evidence type="ECO:0000313" key="1">
    <source>
        <dbReference type="EMBL" id="KAA3461434.1"/>
    </source>
</evidence>
<protein>
    <submittedName>
        <fullName evidence="1">Retrovirus-related Pol polyprotein from transposon TNT 1-94</fullName>
    </submittedName>
</protein>
<dbReference type="OrthoDB" id="1645289at2759"/>
<dbReference type="Proteomes" id="UP000325315">
    <property type="component" value="Unassembled WGS sequence"/>
</dbReference>
<proteinExistence type="predicted"/>
<reference evidence="2" key="1">
    <citation type="journal article" date="2019" name="Plant Biotechnol. J.">
        <title>Genome sequencing of the Australian wild diploid species Gossypium australe highlights disease resistance and delayed gland morphogenesis.</title>
        <authorList>
            <person name="Cai Y."/>
            <person name="Cai X."/>
            <person name="Wang Q."/>
            <person name="Wang P."/>
            <person name="Zhang Y."/>
            <person name="Cai C."/>
            <person name="Xu Y."/>
            <person name="Wang K."/>
            <person name="Zhou Z."/>
            <person name="Wang C."/>
            <person name="Geng S."/>
            <person name="Li B."/>
            <person name="Dong Q."/>
            <person name="Hou Y."/>
            <person name="Wang H."/>
            <person name="Ai P."/>
            <person name="Liu Z."/>
            <person name="Yi F."/>
            <person name="Sun M."/>
            <person name="An G."/>
            <person name="Cheng J."/>
            <person name="Zhang Y."/>
            <person name="Shi Q."/>
            <person name="Xie Y."/>
            <person name="Shi X."/>
            <person name="Chang Y."/>
            <person name="Huang F."/>
            <person name="Chen Y."/>
            <person name="Hong S."/>
            <person name="Mi L."/>
            <person name="Sun Q."/>
            <person name="Zhang L."/>
            <person name="Zhou B."/>
            <person name="Peng R."/>
            <person name="Zhang X."/>
            <person name="Liu F."/>
        </authorList>
    </citation>
    <scope>NUCLEOTIDE SEQUENCE [LARGE SCALE GENOMIC DNA]</scope>
    <source>
        <strain evidence="2">cv. PA1801</strain>
    </source>
</reference>
<accession>A0A5B6UXT4</accession>